<accession>A0A286BVM3</accession>
<dbReference type="CDD" id="cd03823">
    <property type="entry name" value="GT4_ExpE7-like"/>
    <property type="match status" value="1"/>
</dbReference>
<protein>
    <submittedName>
        <fullName evidence="3">Glycosyltransferase involved in cell wall bisynthesis</fullName>
    </submittedName>
</protein>
<reference evidence="4" key="1">
    <citation type="submission" date="2017-09" db="EMBL/GenBank/DDBJ databases">
        <authorList>
            <person name="Varghese N."/>
            <person name="Submissions S."/>
        </authorList>
    </citation>
    <scope>NUCLEOTIDE SEQUENCE [LARGE SCALE GENOMIC DNA]</scope>
    <source>
        <strain evidence="4">JKS000234</strain>
    </source>
</reference>
<dbReference type="PANTHER" id="PTHR45947:SF13">
    <property type="entry name" value="TRANSFERASE"/>
    <property type="match status" value="1"/>
</dbReference>
<dbReference type="InterPro" id="IPR050194">
    <property type="entry name" value="Glycosyltransferase_grp1"/>
</dbReference>
<evidence type="ECO:0000259" key="2">
    <source>
        <dbReference type="Pfam" id="PF13579"/>
    </source>
</evidence>
<dbReference type="EMBL" id="OCMY01000001">
    <property type="protein sequence ID" value="SOD38192.1"/>
    <property type="molecule type" value="Genomic_DNA"/>
</dbReference>
<feature type="domain" description="Glycosyltransferase subfamily 4-like N-terminal" evidence="2">
    <location>
        <begin position="723"/>
        <end position="915"/>
    </location>
</feature>
<name>A0A286BVM3_9GAMM</name>
<dbReference type="Pfam" id="PF13692">
    <property type="entry name" value="Glyco_trans_1_4"/>
    <property type="match status" value="1"/>
</dbReference>
<keyword evidence="4" id="KW-1185">Reference proteome</keyword>
<dbReference type="InterPro" id="IPR001296">
    <property type="entry name" value="Glyco_trans_1"/>
</dbReference>
<dbReference type="OrthoDB" id="9801609at2"/>
<dbReference type="Gene3D" id="3.40.50.2000">
    <property type="entry name" value="Glycogen Phosphorylase B"/>
    <property type="match status" value="3"/>
</dbReference>
<dbReference type="SUPFAM" id="SSF53756">
    <property type="entry name" value="UDP-Glycosyltransferase/glycogen phosphorylase"/>
    <property type="match status" value="2"/>
</dbReference>
<dbReference type="Pfam" id="PF00534">
    <property type="entry name" value="Glycos_transf_1"/>
    <property type="match status" value="1"/>
</dbReference>
<dbReference type="InterPro" id="IPR028098">
    <property type="entry name" value="Glyco_trans_4-like_N"/>
</dbReference>
<gene>
    <name evidence="3" type="ORF">SAMN06273570_2583</name>
</gene>
<dbReference type="Pfam" id="PF13579">
    <property type="entry name" value="Glyco_trans_4_4"/>
    <property type="match status" value="1"/>
</dbReference>
<keyword evidence="3" id="KW-0808">Transferase</keyword>
<evidence type="ECO:0000259" key="1">
    <source>
        <dbReference type="Pfam" id="PF00534"/>
    </source>
</evidence>
<dbReference type="RefSeq" id="WP_097096124.1">
    <property type="nucleotide sequence ID" value="NZ_OCMY01000001.1"/>
</dbReference>
<organism evidence="3 4">
    <name type="scientific">Candidatus Pantoea floridensis</name>
    <dbReference type="NCBI Taxonomy" id="1938870"/>
    <lineage>
        <taxon>Bacteria</taxon>
        <taxon>Pseudomonadati</taxon>
        <taxon>Pseudomonadota</taxon>
        <taxon>Gammaproteobacteria</taxon>
        <taxon>Enterobacterales</taxon>
        <taxon>Erwiniaceae</taxon>
        <taxon>Pantoea</taxon>
    </lineage>
</organism>
<evidence type="ECO:0000313" key="4">
    <source>
        <dbReference type="Proteomes" id="UP000219271"/>
    </source>
</evidence>
<dbReference type="GO" id="GO:0016757">
    <property type="term" value="F:glycosyltransferase activity"/>
    <property type="evidence" value="ECO:0007669"/>
    <property type="project" value="InterPro"/>
</dbReference>
<sequence>MFKRKKKTISSPELDTEFYGEYYNDLSDKSDEDLQRHWQQYGIHERRSPNIQQLLKNHELHNINEYEFEIDPDFYCRNYPDIGQSGGLNKTQAKIHWLIHGKKEGRARTLAEWMKTHGGYASLSINENDIEKFIDLNKDNDQHVTIETIQDVLRGKIFQPIKFADNPGDNASFYERLGKSFYLTYKEKGSEHERLAARSAYQLSLYFHSTARVLELLGNTYLDAGDFRAALNIYYEAQIKTTKNHKENSSRYLYTSLAKAESACHLHYEALTTIAKGCNSHPEFTQQIEQLDLYARKYFTSLSSQLQSLAILDKRKDLRDITWQCTENIYKSYLSAYGDTNNPNPKVSINSNRILIVGDYHIPQCVRYRINQKAEQLKRQGKIVTCISWTDLADKSNELALNDIVIFYRVPAVPEVIKAIAKVNAAGKLSFFEIDDLLFDTLYPANLESYGGYVTLDTHIELRKGMGLFYAAARLCQYGIASTLPLCEKLKVLVSNGMCLLHRNGIDDRDILRNVEQKNDGTIDIFYGSGTQAHNSDFTELALPALTRILQKYPHVRLIIVGYLKLPTHFIENFSSQLKQVPPISSIKAYLSLLQQADINLAVLHDDPINACKSELKWLEAARFSVPSVLSSTQNYRDVLIDGEDALLVTSKEEWFTALCKLVENKNLRQQLAQKSFAKAEENYSTDSLGRQFATQLDGLVSKKPKKHKIALVNVFFPPQSIGGATRVVADNAAILQHKYGNDIELTVFTTDERCTKPYQLETYRQEGITVYRSTVLHRENMDWHPQDPEMYSLFEKFLELEKPDLVHFHCVQRLTGSVVEATKNAGIPYIVTVHDAWWISDYQFLVDSNGKVYSEGHPDRFAPRALPNNITFSQSIERAEYLTDLLLGANKLLTVSESFAEIYRKNGINQIHINRNGISSNQPWALKETSESKKVICGHIGGMSEHKGYFLLKSAIEKLQPNNIELIVVDHSKDENYLEKTLWGIVPVTILGRFSQDNIVELYRQIDVLFSPSIWPESFGLVTREAAACGCWIVASDRGGIGEDIIEGETGFIIKPEAECLNKVLNTINCNTVKFKGVAPPKVIRFDCSQVDELFKIYGTLV</sequence>
<dbReference type="Proteomes" id="UP000219271">
    <property type="component" value="Unassembled WGS sequence"/>
</dbReference>
<dbReference type="AlphaFoldDB" id="A0A286BVM3"/>
<feature type="domain" description="Glycosyl transferase family 1" evidence="1">
    <location>
        <begin position="929"/>
        <end position="1066"/>
    </location>
</feature>
<evidence type="ECO:0000313" key="3">
    <source>
        <dbReference type="EMBL" id="SOD38192.1"/>
    </source>
</evidence>
<dbReference type="PANTHER" id="PTHR45947">
    <property type="entry name" value="SULFOQUINOVOSYL TRANSFERASE SQD2"/>
    <property type="match status" value="1"/>
</dbReference>
<proteinExistence type="predicted"/>